<dbReference type="NCBIfam" id="NF006605">
    <property type="entry name" value="PRK09162.1"/>
    <property type="match status" value="1"/>
</dbReference>
<dbReference type="Proteomes" id="UP000315439">
    <property type="component" value="Unassembled WGS sequence"/>
</dbReference>
<comment type="catalytic activity">
    <reaction evidence="1">
        <text>GMP + diphosphate = guanine + 5-phospho-alpha-D-ribose 1-diphosphate</text>
        <dbReference type="Rhea" id="RHEA:25424"/>
        <dbReference type="ChEBI" id="CHEBI:16235"/>
        <dbReference type="ChEBI" id="CHEBI:33019"/>
        <dbReference type="ChEBI" id="CHEBI:58017"/>
        <dbReference type="ChEBI" id="CHEBI:58115"/>
        <dbReference type="EC" id="2.4.2.8"/>
    </reaction>
    <physiologicalReaction direction="right-to-left" evidence="1">
        <dbReference type="Rhea" id="RHEA:25426"/>
    </physiologicalReaction>
</comment>
<evidence type="ECO:0000259" key="3">
    <source>
        <dbReference type="Pfam" id="PF00156"/>
    </source>
</evidence>
<dbReference type="GO" id="GO:0004422">
    <property type="term" value="F:hypoxanthine phosphoribosyltransferase activity"/>
    <property type="evidence" value="ECO:0007669"/>
    <property type="project" value="TreeGrafter"/>
</dbReference>
<dbReference type="GO" id="GO:0000287">
    <property type="term" value="F:magnesium ion binding"/>
    <property type="evidence" value="ECO:0007669"/>
    <property type="project" value="TreeGrafter"/>
</dbReference>
<dbReference type="RefSeq" id="WP_142892906.1">
    <property type="nucleotide sequence ID" value="NZ_ML660162.1"/>
</dbReference>
<dbReference type="SUPFAM" id="SSF53271">
    <property type="entry name" value="PRTase-like"/>
    <property type="match status" value="1"/>
</dbReference>
<dbReference type="Gene3D" id="3.40.50.2020">
    <property type="match status" value="1"/>
</dbReference>
<dbReference type="GO" id="GO:0052657">
    <property type="term" value="F:guanine phosphoribosyltransferase activity"/>
    <property type="evidence" value="ECO:0007669"/>
    <property type="project" value="RHEA"/>
</dbReference>
<accession>A0A545UG04</accession>
<comment type="caution">
    <text evidence="4">The sequence shown here is derived from an EMBL/GenBank/DDBJ whole genome shotgun (WGS) entry which is preliminary data.</text>
</comment>
<protein>
    <submittedName>
        <fullName evidence="4">Hypoxanthine-guanine phosphoribosyltransferase</fullName>
        <ecNumber evidence="4">2.4.2.8</ecNumber>
    </submittedName>
</protein>
<evidence type="ECO:0000313" key="4">
    <source>
        <dbReference type="EMBL" id="TQV88398.1"/>
    </source>
</evidence>
<dbReference type="AlphaFoldDB" id="A0A545UG04"/>
<keyword evidence="4" id="KW-0328">Glycosyltransferase</keyword>
<dbReference type="OrthoDB" id="9802824at2"/>
<keyword evidence="4" id="KW-0808">Transferase</keyword>
<reference evidence="4 5" key="1">
    <citation type="submission" date="2019-07" db="EMBL/GenBank/DDBJ databases">
        <title>Draft genome for Aliikangiella sp. M105.</title>
        <authorList>
            <person name="Wang G."/>
        </authorList>
    </citation>
    <scope>NUCLEOTIDE SEQUENCE [LARGE SCALE GENOMIC DNA]</scope>
    <source>
        <strain evidence="4 5">M105</strain>
    </source>
</reference>
<dbReference type="Pfam" id="PF00156">
    <property type="entry name" value="Pribosyltran"/>
    <property type="match status" value="1"/>
</dbReference>
<dbReference type="InterPro" id="IPR050408">
    <property type="entry name" value="HGPRT"/>
</dbReference>
<keyword evidence="5" id="KW-1185">Reference proteome</keyword>
<evidence type="ECO:0000313" key="5">
    <source>
        <dbReference type="Proteomes" id="UP000315439"/>
    </source>
</evidence>
<evidence type="ECO:0000256" key="2">
    <source>
        <dbReference type="ARBA" id="ARBA00049402"/>
    </source>
</evidence>
<dbReference type="GO" id="GO:0005829">
    <property type="term" value="C:cytosol"/>
    <property type="evidence" value="ECO:0007669"/>
    <property type="project" value="TreeGrafter"/>
</dbReference>
<dbReference type="EC" id="2.4.2.8" evidence="4"/>
<dbReference type="GO" id="GO:0032264">
    <property type="term" value="P:IMP salvage"/>
    <property type="evidence" value="ECO:0007669"/>
    <property type="project" value="TreeGrafter"/>
</dbReference>
<dbReference type="GO" id="GO:0046100">
    <property type="term" value="P:hypoxanthine metabolic process"/>
    <property type="evidence" value="ECO:0007669"/>
    <property type="project" value="TreeGrafter"/>
</dbReference>
<gene>
    <name evidence="4" type="ORF">FLL46_07705</name>
</gene>
<organism evidence="4 5">
    <name type="scientific">Aliikangiella coralliicola</name>
    <dbReference type="NCBI Taxonomy" id="2592383"/>
    <lineage>
        <taxon>Bacteria</taxon>
        <taxon>Pseudomonadati</taxon>
        <taxon>Pseudomonadota</taxon>
        <taxon>Gammaproteobacteria</taxon>
        <taxon>Oceanospirillales</taxon>
        <taxon>Pleioneaceae</taxon>
        <taxon>Aliikangiella</taxon>
    </lineage>
</organism>
<dbReference type="InterPro" id="IPR029057">
    <property type="entry name" value="PRTase-like"/>
</dbReference>
<proteinExistence type="predicted"/>
<comment type="catalytic activity">
    <reaction evidence="2">
        <text>IMP + diphosphate = hypoxanthine + 5-phospho-alpha-D-ribose 1-diphosphate</text>
        <dbReference type="Rhea" id="RHEA:17973"/>
        <dbReference type="ChEBI" id="CHEBI:17368"/>
        <dbReference type="ChEBI" id="CHEBI:33019"/>
        <dbReference type="ChEBI" id="CHEBI:58017"/>
        <dbReference type="ChEBI" id="CHEBI:58053"/>
        <dbReference type="EC" id="2.4.2.8"/>
    </reaction>
    <physiologicalReaction direction="right-to-left" evidence="2">
        <dbReference type="Rhea" id="RHEA:17975"/>
    </physiologicalReaction>
</comment>
<dbReference type="CDD" id="cd06223">
    <property type="entry name" value="PRTases_typeI"/>
    <property type="match status" value="1"/>
</dbReference>
<evidence type="ECO:0000256" key="1">
    <source>
        <dbReference type="ARBA" id="ARBA00048811"/>
    </source>
</evidence>
<dbReference type="GO" id="GO:0006178">
    <property type="term" value="P:guanine salvage"/>
    <property type="evidence" value="ECO:0007669"/>
    <property type="project" value="TreeGrafter"/>
</dbReference>
<feature type="domain" description="Phosphoribosyltransferase" evidence="3">
    <location>
        <begin position="16"/>
        <end position="143"/>
    </location>
</feature>
<dbReference type="InterPro" id="IPR000836">
    <property type="entry name" value="PRTase_dom"/>
</dbReference>
<sequence>MDIDTLNQIKNNATLLHDNQRIESALSCLVEKLTLDYANKNPIFLVVMNGGLIFAGQLLSRLKFPAQIDYCHATRYRGNTSGGEIGWKVEPHMDLAGRHVVILDDILDEGHTLKAIIEHCRSRKAQSVKTLVLIEKIHDRKASPGMRPDYCELETPDKYVFGYGMDYNHYWRNSDEIYIFNPERNDTE</sequence>
<dbReference type="PANTHER" id="PTHR43340:SF1">
    <property type="entry name" value="HYPOXANTHINE PHOSPHORIBOSYLTRANSFERASE"/>
    <property type="match status" value="1"/>
</dbReference>
<dbReference type="PANTHER" id="PTHR43340">
    <property type="entry name" value="HYPOXANTHINE-GUANINE PHOSPHORIBOSYLTRANSFERASE"/>
    <property type="match status" value="1"/>
</dbReference>
<dbReference type="GO" id="GO:0032263">
    <property type="term" value="P:GMP salvage"/>
    <property type="evidence" value="ECO:0007669"/>
    <property type="project" value="TreeGrafter"/>
</dbReference>
<dbReference type="EMBL" id="VIKS01000004">
    <property type="protein sequence ID" value="TQV88398.1"/>
    <property type="molecule type" value="Genomic_DNA"/>
</dbReference>
<name>A0A545UG04_9GAMM</name>